<keyword evidence="1" id="KW-0472">Membrane</keyword>
<organism evidence="2 3">
    <name type="scientific">Hamiltosporidium magnivora</name>
    <dbReference type="NCBI Taxonomy" id="148818"/>
    <lineage>
        <taxon>Eukaryota</taxon>
        <taxon>Fungi</taxon>
        <taxon>Fungi incertae sedis</taxon>
        <taxon>Microsporidia</taxon>
        <taxon>Dubosqiidae</taxon>
        <taxon>Hamiltosporidium</taxon>
    </lineage>
</organism>
<sequence length="416" mass="48535">MKKNNLNFDNCLIKRFFYMTSLISYLNYINISVCFFGSNIVLDYAYVTYCDIYPKKEELVKELSLQFTGRCLNSFFASINEKNNKILYEWILCGIENIVSITFFECNFSNLINVNESINCLLYKENMSLQLKNCISSKNYIRNINQCRSKNLAKMKLDDLYLTSEDLVSLIEFENIDDIEFDNCIFDEDEIPGKFTFVFLSIKIKNMKIGNSMISFLKRSFSDFLYFENINSMMSFSILNLFSDPEQLVDLNLKENFFDLTYNFPNLIFISIKSVKYLTFKINNKEKLESIGLKRISIKDCCLPNSNILNHSDIEKISVFTNLENLKLQSCNLDSSHLIYIKKLTSHAEFRRIILTNNKIRNVPDECKGIFENTELVILARCDFSAGSIHLLFNVSESCKILTLDFSYNSLNRNDL</sequence>
<keyword evidence="1" id="KW-0812">Transmembrane</keyword>
<gene>
    <name evidence="2" type="ORF">CWI39_0658p0010</name>
</gene>
<evidence type="ECO:0000313" key="2">
    <source>
        <dbReference type="EMBL" id="TBU05591.1"/>
    </source>
</evidence>
<keyword evidence="1" id="KW-1133">Transmembrane helix</keyword>
<dbReference type="Proteomes" id="UP000293045">
    <property type="component" value="Unassembled WGS sequence"/>
</dbReference>
<reference evidence="2 3" key="1">
    <citation type="submission" date="2017-12" db="EMBL/GenBank/DDBJ databases">
        <authorList>
            <person name="Pombert J.-F."/>
            <person name="Haag K.L."/>
            <person name="Ebert D."/>
        </authorList>
    </citation>
    <scope>NUCLEOTIDE SEQUENCE [LARGE SCALE GENOMIC DNA]</scope>
    <source>
        <strain evidence="2">IL-BN-2</strain>
    </source>
</reference>
<evidence type="ECO:0000256" key="1">
    <source>
        <dbReference type="SAM" id="Phobius"/>
    </source>
</evidence>
<comment type="caution">
    <text evidence="2">The sequence shown here is derived from an EMBL/GenBank/DDBJ whole genome shotgun (WGS) entry which is preliminary data.</text>
</comment>
<accession>A0A4Q9LES2</accession>
<feature type="non-terminal residue" evidence="2">
    <location>
        <position position="416"/>
    </location>
</feature>
<evidence type="ECO:0000313" key="3">
    <source>
        <dbReference type="Proteomes" id="UP000293045"/>
    </source>
</evidence>
<dbReference type="AlphaFoldDB" id="A0A4Q9LES2"/>
<protein>
    <recommendedName>
        <fullName evidence="4">Leucine-rich repeat-containing protein</fullName>
    </recommendedName>
</protein>
<dbReference type="VEuPathDB" id="MicrosporidiaDB:CWI36_0475p0020"/>
<evidence type="ECO:0008006" key="4">
    <source>
        <dbReference type="Google" id="ProtNLM"/>
    </source>
</evidence>
<name>A0A4Q9LES2_9MICR</name>
<dbReference type="VEuPathDB" id="MicrosporidiaDB:CWI39_0658p0010"/>
<feature type="transmembrane region" description="Helical" evidence="1">
    <location>
        <begin position="25"/>
        <end position="47"/>
    </location>
</feature>
<proteinExistence type="predicted"/>
<dbReference type="EMBL" id="PIXR01000658">
    <property type="protein sequence ID" value="TBU05591.1"/>
    <property type="molecule type" value="Genomic_DNA"/>
</dbReference>